<name>A0ABP0WPK7_9BRYO</name>
<dbReference type="Proteomes" id="UP001497444">
    <property type="component" value="Chromosome 2"/>
</dbReference>
<keyword evidence="2" id="KW-1185">Reference proteome</keyword>
<protein>
    <submittedName>
        <fullName evidence="1">Uncharacterized protein</fullName>
    </submittedName>
</protein>
<gene>
    <name evidence="1" type="ORF">CSSPJE1EN1_LOCUS13812</name>
</gene>
<proteinExistence type="predicted"/>
<evidence type="ECO:0000313" key="1">
    <source>
        <dbReference type="EMBL" id="CAK9268334.1"/>
    </source>
</evidence>
<reference evidence="1 2" key="1">
    <citation type="submission" date="2024-02" db="EMBL/GenBank/DDBJ databases">
        <authorList>
            <consortium name="ELIXIR-Norway"/>
            <consortium name="Elixir Norway"/>
        </authorList>
    </citation>
    <scope>NUCLEOTIDE SEQUENCE [LARGE SCALE GENOMIC DNA]</scope>
</reference>
<sequence length="56" mass="6313">MPHSDTKKLAAKEKAPHKLFLKATTANENSLHMSRMINPLQNAYTTVTHFLPLVIL</sequence>
<organism evidence="1 2">
    <name type="scientific">Sphagnum jensenii</name>
    <dbReference type="NCBI Taxonomy" id="128206"/>
    <lineage>
        <taxon>Eukaryota</taxon>
        <taxon>Viridiplantae</taxon>
        <taxon>Streptophyta</taxon>
        <taxon>Embryophyta</taxon>
        <taxon>Bryophyta</taxon>
        <taxon>Sphagnophytina</taxon>
        <taxon>Sphagnopsida</taxon>
        <taxon>Sphagnales</taxon>
        <taxon>Sphagnaceae</taxon>
        <taxon>Sphagnum</taxon>
    </lineage>
</organism>
<accession>A0ABP0WPK7</accession>
<evidence type="ECO:0000313" key="2">
    <source>
        <dbReference type="Proteomes" id="UP001497444"/>
    </source>
</evidence>
<dbReference type="EMBL" id="OZ020097">
    <property type="protein sequence ID" value="CAK9268334.1"/>
    <property type="molecule type" value="Genomic_DNA"/>
</dbReference>